<feature type="transmembrane region" description="Helical" evidence="1">
    <location>
        <begin position="48"/>
        <end position="67"/>
    </location>
</feature>
<organism evidence="2 3">
    <name type="scientific">Pullulanibacillus pueri</name>
    <dbReference type="NCBI Taxonomy" id="1437324"/>
    <lineage>
        <taxon>Bacteria</taxon>
        <taxon>Bacillati</taxon>
        <taxon>Bacillota</taxon>
        <taxon>Bacilli</taxon>
        <taxon>Bacillales</taxon>
        <taxon>Sporolactobacillaceae</taxon>
        <taxon>Pullulanibacillus</taxon>
    </lineage>
</organism>
<dbReference type="EMBL" id="BMFV01000064">
    <property type="protein sequence ID" value="GGH89021.1"/>
    <property type="molecule type" value="Genomic_DNA"/>
</dbReference>
<evidence type="ECO:0000256" key="1">
    <source>
        <dbReference type="SAM" id="Phobius"/>
    </source>
</evidence>
<proteinExistence type="predicted"/>
<comment type="caution">
    <text evidence="2">The sequence shown here is derived from an EMBL/GenBank/DDBJ whole genome shotgun (WGS) entry which is preliminary data.</text>
</comment>
<reference evidence="2" key="1">
    <citation type="journal article" date="2014" name="Int. J. Syst. Evol. Microbiol.">
        <title>Complete genome sequence of Corynebacterium casei LMG S-19264T (=DSM 44701T), isolated from a smear-ripened cheese.</title>
        <authorList>
            <consortium name="US DOE Joint Genome Institute (JGI-PGF)"/>
            <person name="Walter F."/>
            <person name="Albersmeier A."/>
            <person name="Kalinowski J."/>
            <person name="Ruckert C."/>
        </authorList>
    </citation>
    <scope>NUCLEOTIDE SEQUENCE</scope>
    <source>
        <strain evidence="2">CGMCC 1.12777</strain>
    </source>
</reference>
<evidence type="ECO:0008006" key="4">
    <source>
        <dbReference type="Google" id="ProtNLM"/>
    </source>
</evidence>
<dbReference type="AlphaFoldDB" id="A0A8J3A119"/>
<dbReference type="InterPro" id="IPR025418">
    <property type="entry name" value="YrhC-like"/>
</dbReference>
<sequence length="78" mass="9155">MNQNQMQKLKTKIIDYKRFSFIFLYLAAFLYMGSLIPFEGKTLIKSEILMGASVLLIVISIGFFILMRRASDRYHQEL</sequence>
<name>A0A8J3A119_9BACL</name>
<protein>
    <recommendedName>
        <fullName evidence="4">YrhC-like protein</fullName>
    </recommendedName>
</protein>
<keyword evidence="3" id="KW-1185">Reference proteome</keyword>
<keyword evidence="1" id="KW-1133">Transmembrane helix</keyword>
<evidence type="ECO:0000313" key="3">
    <source>
        <dbReference type="Proteomes" id="UP000656813"/>
    </source>
</evidence>
<accession>A0A8J3A119</accession>
<dbReference type="RefSeq" id="WP_188499418.1">
    <property type="nucleotide sequence ID" value="NZ_BMFV01000064.1"/>
</dbReference>
<evidence type="ECO:0000313" key="2">
    <source>
        <dbReference type="EMBL" id="GGH89021.1"/>
    </source>
</evidence>
<gene>
    <name evidence="2" type="ORF">GCM10007096_42670</name>
</gene>
<feature type="transmembrane region" description="Helical" evidence="1">
    <location>
        <begin position="20"/>
        <end position="36"/>
    </location>
</feature>
<reference evidence="2" key="2">
    <citation type="submission" date="2020-09" db="EMBL/GenBank/DDBJ databases">
        <authorList>
            <person name="Sun Q."/>
            <person name="Zhou Y."/>
        </authorList>
    </citation>
    <scope>NUCLEOTIDE SEQUENCE</scope>
    <source>
        <strain evidence="2">CGMCC 1.12777</strain>
    </source>
</reference>
<keyword evidence="1" id="KW-0812">Transmembrane</keyword>
<dbReference type="Proteomes" id="UP000656813">
    <property type="component" value="Unassembled WGS sequence"/>
</dbReference>
<keyword evidence="1" id="KW-0472">Membrane</keyword>
<dbReference type="Pfam" id="PF14143">
    <property type="entry name" value="YrhC"/>
    <property type="match status" value="1"/>
</dbReference>